<dbReference type="AlphaFoldDB" id="A0A2M8Q680"/>
<proteinExistence type="predicted"/>
<name>A0A2M8Q680_9CHLR</name>
<dbReference type="EMBL" id="PGTN01001239">
    <property type="protein sequence ID" value="PJF45297.1"/>
    <property type="molecule type" value="Genomic_DNA"/>
</dbReference>
<evidence type="ECO:0000313" key="2">
    <source>
        <dbReference type="Proteomes" id="UP000230790"/>
    </source>
</evidence>
<feature type="non-terminal residue" evidence="1">
    <location>
        <position position="101"/>
    </location>
</feature>
<sequence length="101" mass="10680">MARITNEQRVKVEVRPLTAAGRPARIDGEVEFSSSDERVATVQRIDALSAWVVSAGPGAAQIMAVFDADLGDGVRPVEMSGALEVVEAEAVRGEIVFGTPE</sequence>
<gene>
    <name evidence="1" type="ORF">CUN48_19605</name>
</gene>
<accession>A0A2M8Q680</accession>
<evidence type="ECO:0000313" key="1">
    <source>
        <dbReference type="EMBL" id="PJF45297.1"/>
    </source>
</evidence>
<comment type="caution">
    <text evidence="1">The sequence shown here is derived from an EMBL/GenBank/DDBJ whole genome shotgun (WGS) entry which is preliminary data.</text>
</comment>
<reference evidence="1 2" key="1">
    <citation type="submission" date="2017-11" db="EMBL/GenBank/DDBJ databases">
        <title>Evolution of Phototrophy in the Chloroflexi Phylum Driven by Horizontal Gene Transfer.</title>
        <authorList>
            <person name="Ward L.M."/>
            <person name="Hemp J."/>
            <person name="Shih P.M."/>
            <person name="Mcglynn S.E."/>
            <person name="Fischer W."/>
        </authorList>
    </citation>
    <scope>NUCLEOTIDE SEQUENCE [LARGE SCALE GENOMIC DNA]</scope>
    <source>
        <strain evidence="1">JP3_7</strain>
    </source>
</reference>
<organism evidence="1 2">
    <name type="scientific">Candidatus Thermofonsia Clade 3 bacterium</name>
    <dbReference type="NCBI Taxonomy" id="2364212"/>
    <lineage>
        <taxon>Bacteria</taxon>
        <taxon>Bacillati</taxon>
        <taxon>Chloroflexota</taxon>
        <taxon>Candidatus Thermofontia</taxon>
        <taxon>Candidatus Thermofonsia Clade 3</taxon>
    </lineage>
</organism>
<protein>
    <submittedName>
        <fullName evidence="1">Uncharacterized protein</fullName>
    </submittedName>
</protein>
<dbReference type="Proteomes" id="UP000230790">
    <property type="component" value="Unassembled WGS sequence"/>
</dbReference>